<feature type="region of interest" description="Disordered" evidence="10">
    <location>
        <begin position="438"/>
        <end position="458"/>
    </location>
</feature>
<evidence type="ECO:0000313" key="13">
    <source>
        <dbReference type="EMBL" id="TIB09860.1"/>
    </source>
</evidence>
<evidence type="ECO:0000256" key="5">
    <source>
        <dbReference type="ARBA" id="ARBA00023053"/>
    </source>
</evidence>
<dbReference type="EMBL" id="SPOF01000036">
    <property type="protein sequence ID" value="TIB09860.1"/>
    <property type="molecule type" value="Genomic_DNA"/>
</dbReference>
<feature type="transmembrane region" description="Helical" evidence="11">
    <location>
        <begin position="402"/>
        <end position="424"/>
    </location>
</feature>
<feature type="transmembrane region" description="Helical" evidence="11">
    <location>
        <begin position="15"/>
        <end position="37"/>
    </location>
</feature>
<evidence type="ECO:0000256" key="4">
    <source>
        <dbReference type="ARBA" id="ARBA00022989"/>
    </source>
</evidence>
<dbReference type="InterPro" id="IPR004709">
    <property type="entry name" value="NaH_exchanger"/>
</dbReference>
<keyword evidence="4 11" id="KW-1133">Transmembrane helix</keyword>
<evidence type="ECO:0000256" key="9">
    <source>
        <dbReference type="RuleBase" id="RU003722"/>
    </source>
</evidence>
<comment type="subcellular location">
    <subcellularLocation>
        <location evidence="1">Membrane</location>
        <topology evidence="1">Multi-pass membrane protein</topology>
    </subcellularLocation>
</comment>
<accession>A0A4T0I0L9</accession>
<feature type="transmembrane region" description="Helical" evidence="11">
    <location>
        <begin position="332"/>
        <end position="357"/>
    </location>
</feature>
<dbReference type="GO" id="GO:0000329">
    <property type="term" value="C:fungal-type vacuole membrane"/>
    <property type="evidence" value="ECO:0007669"/>
    <property type="project" value="TreeGrafter"/>
</dbReference>
<dbReference type="PANTHER" id="PTHR10110">
    <property type="entry name" value="SODIUM/HYDROGEN EXCHANGER"/>
    <property type="match status" value="1"/>
</dbReference>
<feature type="domain" description="Cation/H+ exchanger transmembrane" evidence="12">
    <location>
        <begin position="31"/>
        <end position="428"/>
    </location>
</feature>
<evidence type="ECO:0000256" key="8">
    <source>
        <dbReference type="ARBA" id="ARBA00023201"/>
    </source>
</evidence>
<evidence type="ECO:0000256" key="6">
    <source>
        <dbReference type="ARBA" id="ARBA00023065"/>
    </source>
</evidence>
<dbReference type="InterPro" id="IPR006153">
    <property type="entry name" value="Cation/H_exchanger_TM"/>
</dbReference>
<evidence type="ECO:0000256" key="7">
    <source>
        <dbReference type="ARBA" id="ARBA00023136"/>
    </source>
</evidence>
<evidence type="ECO:0000256" key="3">
    <source>
        <dbReference type="ARBA" id="ARBA00022692"/>
    </source>
</evidence>
<feature type="transmembrane region" description="Helical" evidence="11">
    <location>
        <begin position="49"/>
        <end position="70"/>
    </location>
</feature>
<sequence>MVQDKGETPMKIEQMASLALSILTLLIICSLCLSYFLQQKKIRSVHETVIAVFAGMVVGLIIRLSPGHIIREMVTFSPSLFFNLLLPPIILDSGYRLREAHFFRNIIPILTFALAGTFISAVVIGFVVYVFSFLHISSLQISLVECLILGSTLSATDPVTILAIFNTFKVDPKLYSVIFGESILNDAVSIVLYETLSQFHGADLKMSSFFRGAGIFFLSFSGSMALGVTFALACSLGLKHSKVGSFPGIESCLVSLIAYTSYFFSNGIGMSGIVSLIFCGITLKHYAYHNMSTKTQRTTKSMFHVLAQLSENFIFIYLGITLFTQDATEFKPIFIVVASLAVVIGRYMTVFPLSKAINMVYRSKGQRAPELPHSHQMMLFWAGLRGAVGVALAAGITGKNAAALRTTVLIVVVLTVVVFGGTTSRMLEVMGIKMGVEDDEASSDEEDDYPTPSGVRGGLSNYQYFNHQTEALSPQYQENDIEEGINLVIPKQQDVNLKQATSSASLQKSNSPSKRGESTDRRSKSLNAGSSSKQPVLDLEDDDNEVLPVANTSKIPNNHDHEGDMDNSRFVFKDGKWFTDLDERYLLPLFSNSVASRRHNARKTNSRRNLQEAESSPSNNSNLSLNEGGL</sequence>
<reference evidence="13 14" key="1">
    <citation type="submission" date="2019-03" db="EMBL/GenBank/DDBJ databases">
        <title>Sequencing 23 genomes of Wallemia ichthyophaga.</title>
        <authorList>
            <person name="Gostincar C."/>
        </authorList>
    </citation>
    <scope>NUCLEOTIDE SEQUENCE [LARGE SCALE GENOMIC DNA]</scope>
    <source>
        <strain evidence="13 14">EXF-8621</strain>
    </source>
</reference>
<dbReference type="GO" id="GO:0005770">
    <property type="term" value="C:late endosome"/>
    <property type="evidence" value="ECO:0007669"/>
    <property type="project" value="TreeGrafter"/>
</dbReference>
<feature type="compositionally biased region" description="Basic and acidic residues" evidence="10">
    <location>
        <begin position="557"/>
        <end position="568"/>
    </location>
</feature>
<feature type="compositionally biased region" description="Low complexity" evidence="10">
    <location>
        <begin position="615"/>
        <end position="630"/>
    </location>
</feature>
<evidence type="ECO:0000256" key="2">
    <source>
        <dbReference type="ARBA" id="ARBA00022448"/>
    </source>
</evidence>
<feature type="compositionally biased region" description="Basic and acidic residues" evidence="10">
    <location>
        <begin position="514"/>
        <end position="523"/>
    </location>
</feature>
<dbReference type="NCBIfam" id="TIGR00840">
    <property type="entry name" value="b_cpa1"/>
    <property type="match status" value="1"/>
</dbReference>
<feature type="compositionally biased region" description="Acidic residues" evidence="10">
    <location>
        <begin position="438"/>
        <end position="449"/>
    </location>
</feature>
<feature type="transmembrane region" description="Helical" evidence="11">
    <location>
        <begin position="302"/>
        <end position="320"/>
    </location>
</feature>
<keyword evidence="3 9" id="KW-0812">Transmembrane</keyword>
<comment type="caution">
    <text evidence="13">The sequence shown here is derived from an EMBL/GenBank/DDBJ whole genome shotgun (WGS) entry which is preliminary data.</text>
</comment>
<dbReference type="Pfam" id="PF00999">
    <property type="entry name" value="Na_H_Exchanger"/>
    <property type="match status" value="1"/>
</dbReference>
<keyword evidence="5" id="KW-0915">Sodium</keyword>
<feature type="transmembrane region" description="Helical" evidence="11">
    <location>
        <begin position="215"/>
        <end position="238"/>
    </location>
</feature>
<keyword evidence="6 9" id="KW-0406">Ion transport</keyword>
<feature type="transmembrane region" description="Helical" evidence="11">
    <location>
        <begin position="258"/>
        <end position="281"/>
    </location>
</feature>
<evidence type="ECO:0000256" key="1">
    <source>
        <dbReference type="ARBA" id="ARBA00004141"/>
    </source>
</evidence>
<organism evidence="13 14">
    <name type="scientific">Wallemia ichthyophaga</name>
    <dbReference type="NCBI Taxonomy" id="245174"/>
    <lineage>
        <taxon>Eukaryota</taxon>
        <taxon>Fungi</taxon>
        <taxon>Dikarya</taxon>
        <taxon>Basidiomycota</taxon>
        <taxon>Wallemiomycotina</taxon>
        <taxon>Wallemiomycetes</taxon>
        <taxon>Wallemiales</taxon>
        <taxon>Wallemiaceae</taxon>
        <taxon>Wallemia</taxon>
    </lineage>
</organism>
<keyword evidence="8 9" id="KW-0739">Sodium transport</keyword>
<dbReference type="GO" id="GO:0005769">
    <property type="term" value="C:early endosome"/>
    <property type="evidence" value="ECO:0007669"/>
    <property type="project" value="TreeGrafter"/>
</dbReference>
<feature type="compositionally biased region" description="Basic residues" evidence="10">
    <location>
        <begin position="597"/>
        <end position="606"/>
    </location>
</feature>
<evidence type="ECO:0000256" key="10">
    <source>
        <dbReference type="SAM" id="MobiDB-lite"/>
    </source>
</evidence>
<gene>
    <name evidence="13" type="ORF">E3P90_03078</name>
</gene>
<dbReference type="Proteomes" id="UP000306954">
    <property type="component" value="Unassembled WGS sequence"/>
</dbReference>
<feature type="compositionally biased region" description="Polar residues" evidence="10">
    <location>
        <begin position="498"/>
        <end position="513"/>
    </location>
</feature>
<evidence type="ECO:0000313" key="14">
    <source>
        <dbReference type="Proteomes" id="UP000306954"/>
    </source>
</evidence>
<evidence type="ECO:0000259" key="12">
    <source>
        <dbReference type="Pfam" id="PF00999"/>
    </source>
</evidence>
<feature type="transmembrane region" description="Helical" evidence="11">
    <location>
        <begin position="107"/>
        <end position="134"/>
    </location>
</feature>
<comment type="similarity">
    <text evidence="9">Belongs to the monovalent cation:proton antiporter 1 (CPA1) transporter (TC 2.A.36) family.</text>
</comment>
<keyword evidence="9" id="KW-0050">Antiport</keyword>
<dbReference type="GO" id="GO:0015385">
    <property type="term" value="F:sodium:proton antiporter activity"/>
    <property type="evidence" value="ECO:0007669"/>
    <property type="project" value="InterPro"/>
</dbReference>
<feature type="region of interest" description="Disordered" evidence="10">
    <location>
        <begin position="498"/>
        <end position="543"/>
    </location>
</feature>
<feature type="transmembrane region" description="Helical" evidence="11">
    <location>
        <begin position="140"/>
        <end position="165"/>
    </location>
</feature>
<dbReference type="AlphaFoldDB" id="A0A4T0I0L9"/>
<dbReference type="PANTHER" id="PTHR10110:SF187">
    <property type="entry name" value="SODIUM_HYDROGEN EXCHANGER"/>
    <property type="match status" value="1"/>
</dbReference>
<protein>
    <recommendedName>
        <fullName evidence="9">Sodium/hydrogen exchanger</fullName>
    </recommendedName>
</protein>
<name>A0A4T0I0L9_WALIC</name>
<keyword evidence="7 11" id="KW-0472">Membrane</keyword>
<proteinExistence type="inferred from homology"/>
<dbReference type="InterPro" id="IPR018422">
    <property type="entry name" value="Cation/H_exchanger_CPA1"/>
</dbReference>
<feature type="region of interest" description="Disordered" evidence="10">
    <location>
        <begin position="597"/>
        <end position="630"/>
    </location>
</feature>
<dbReference type="PRINTS" id="PR01084">
    <property type="entry name" value="NAHEXCHNGR"/>
</dbReference>
<dbReference type="GO" id="GO:0015386">
    <property type="term" value="F:potassium:proton antiporter activity"/>
    <property type="evidence" value="ECO:0007669"/>
    <property type="project" value="TreeGrafter"/>
</dbReference>
<keyword evidence="2 9" id="KW-0813">Transport</keyword>
<dbReference type="Gene3D" id="6.10.140.1330">
    <property type="match status" value="1"/>
</dbReference>
<evidence type="ECO:0000256" key="11">
    <source>
        <dbReference type="SAM" id="Phobius"/>
    </source>
</evidence>
<feature type="region of interest" description="Disordered" evidence="10">
    <location>
        <begin position="549"/>
        <end position="568"/>
    </location>
</feature>
<feature type="compositionally biased region" description="Polar residues" evidence="10">
    <location>
        <begin position="525"/>
        <end position="534"/>
    </location>
</feature>
<dbReference type="GO" id="GO:0007035">
    <property type="term" value="P:vacuolar acidification"/>
    <property type="evidence" value="ECO:0007669"/>
    <property type="project" value="TreeGrafter"/>
</dbReference>